<keyword evidence="6 7" id="KW-0472">Membrane</keyword>
<dbReference type="PANTHER" id="PTHR33362:SF2">
    <property type="entry name" value="TRAP TRANSPORTER LARGE PERMEASE PROTEIN"/>
    <property type="match status" value="1"/>
</dbReference>
<dbReference type="Pfam" id="PF06808">
    <property type="entry name" value="DctM"/>
    <property type="match status" value="1"/>
</dbReference>
<keyword evidence="5 7" id="KW-1133">Transmembrane helix</keyword>
<organism evidence="9 10">
    <name type="scientific">Desulfacinum infernum DSM 9756</name>
    <dbReference type="NCBI Taxonomy" id="1121391"/>
    <lineage>
        <taxon>Bacteria</taxon>
        <taxon>Pseudomonadati</taxon>
        <taxon>Thermodesulfobacteriota</taxon>
        <taxon>Syntrophobacteria</taxon>
        <taxon>Syntrophobacterales</taxon>
        <taxon>Syntrophobacteraceae</taxon>
        <taxon>Desulfacinum</taxon>
    </lineage>
</organism>
<feature type="transmembrane region" description="Helical" evidence="7">
    <location>
        <begin position="9"/>
        <end position="35"/>
    </location>
</feature>
<dbReference type="OrthoDB" id="9790209at2"/>
<evidence type="ECO:0000256" key="2">
    <source>
        <dbReference type="ARBA" id="ARBA00022475"/>
    </source>
</evidence>
<feature type="domain" description="TRAP C4-dicarboxylate transport system permease DctM subunit" evidence="8">
    <location>
        <begin position="8"/>
        <end position="417"/>
    </location>
</feature>
<dbReference type="STRING" id="1121391.SAMN02745206_01989"/>
<feature type="transmembrane region" description="Helical" evidence="7">
    <location>
        <begin position="215"/>
        <end position="236"/>
    </location>
</feature>
<evidence type="ECO:0000313" key="9">
    <source>
        <dbReference type="EMBL" id="SHF44829.1"/>
    </source>
</evidence>
<reference evidence="10" key="1">
    <citation type="submission" date="2016-11" db="EMBL/GenBank/DDBJ databases">
        <authorList>
            <person name="Varghese N."/>
            <person name="Submissions S."/>
        </authorList>
    </citation>
    <scope>NUCLEOTIDE SEQUENCE [LARGE SCALE GENOMIC DNA]</scope>
    <source>
        <strain evidence="10">DSM 9756</strain>
    </source>
</reference>
<dbReference type="PIRSF" id="PIRSF006066">
    <property type="entry name" value="HI0050"/>
    <property type="match status" value="1"/>
</dbReference>
<dbReference type="Proteomes" id="UP000184076">
    <property type="component" value="Unassembled WGS sequence"/>
</dbReference>
<evidence type="ECO:0000256" key="3">
    <source>
        <dbReference type="ARBA" id="ARBA00022519"/>
    </source>
</evidence>
<feature type="transmembrane region" description="Helical" evidence="7">
    <location>
        <begin position="47"/>
        <end position="66"/>
    </location>
</feature>
<evidence type="ECO:0000256" key="6">
    <source>
        <dbReference type="ARBA" id="ARBA00023136"/>
    </source>
</evidence>
<feature type="transmembrane region" description="Helical" evidence="7">
    <location>
        <begin position="136"/>
        <end position="162"/>
    </location>
</feature>
<keyword evidence="10" id="KW-1185">Reference proteome</keyword>
<dbReference type="RefSeq" id="WP_073038881.1">
    <property type="nucleotide sequence ID" value="NZ_FQVB01000018.1"/>
</dbReference>
<feature type="transmembrane region" description="Helical" evidence="7">
    <location>
        <begin position="242"/>
        <end position="260"/>
    </location>
</feature>
<feature type="transmembrane region" description="Helical" evidence="7">
    <location>
        <begin position="396"/>
        <end position="421"/>
    </location>
</feature>
<evidence type="ECO:0000313" key="10">
    <source>
        <dbReference type="Proteomes" id="UP000184076"/>
    </source>
</evidence>
<evidence type="ECO:0000259" key="8">
    <source>
        <dbReference type="Pfam" id="PF06808"/>
    </source>
</evidence>
<gene>
    <name evidence="9" type="ORF">SAMN02745206_01989</name>
</gene>
<proteinExistence type="predicted"/>
<sequence>MTIAIVTGVFFSTMALGVPIAFCLGLASLAGLFTLDNPMFLRLVPQMVFQGMSMFSLMAIPFFILAGEIMNKSQITQVLIRFANVLVGHIRGALAHVNIVSSIFFAGITGAAVADTAALGTILIPAMTKEKYEEDFSAAVTISSSIIGPIIPPSIVMVIYGVTMKESIAALFASGFVPGLLIGLALMAVSYVFARKRGYGRRERAGLREIALEAKNALVGLMIPIIILGGILTGVFTPTEAAAVAVVYGIVTGMFFFRTLKWSDFPLMLKRTAITSSVVLLIIGSANIMGWLLAYQRIPEMLAEAFLSVSDNPYLLLLLMNVLLLIVGMFMEISASIVLLAPILAPIAQSAGIHPLHFALIMLVNLNIGLITPPLGQCIFTVCGITRLKMEQVVKATLPFLLVELAVLLLLTYVPALTLWVPRMLGYVQ</sequence>
<protein>
    <submittedName>
        <fullName evidence="9">TRAP transporter, DctM subunit</fullName>
    </submittedName>
</protein>
<accession>A0A1M5BQP6</accession>
<dbReference type="InterPro" id="IPR004681">
    <property type="entry name" value="TRAP_DctM"/>
</dbReference>
<feature type="transmembrane region" description="Helical" evidence="7">
    <location>
        <begin position="356"/>
        <end position="376"/>
    </location>
</feature>
<dbReference type="InterPro" id="IPR010656">
    <property type="entry name" value="DctM"/>
</dbReference>
<feature type="transmembrane region" description="Helical" evidence="7">
    <location>
        <begin position="103"/>
        <end position="124"/>
    </location>
</feature>
<dbReference type="PANTHER" id="PTHR33362">
    <property type="entry name" value="SIALIC ACID TRAP TRANSPORTER PERMEASE PROTEIN SIAT-RELATED"/>
    <property type="match status" value="1"/>
</dbReference>
<comment type="subcellular location">
    <subcellularLocation>
        <location evidence="1">Cell inner membrane</location>
        <topology evidence="1">Multi-pass membrane protein</topology>
    </subcellularLocation>
</comment>
<feature type="transmembrane region" description="Helical" evidence="7">
    <location>
        <begin position="78"/>
        <end position="97"/>
    </location>
</feature>
<evidence type="ECO:0000256" key="7">
    <source>
        <dbReference type="SAM" id="Phobius"/>
    </source>
</evidence>
<feature type="transmembrane region" description="Helical" evidence="7">
    <location>
        <begin position="272"/>
        <end position="294"/>
    </location>
</feature>
<name>A0A1M5BQP6_9BACT</name>
<feature type="transmembrane region" description="Helical" evidence="7">
    <location>
        <begin position="314"/>
        <end position="344"/>
    </location>
</feature>
<dbReference type="AlphaFoldDB" id="A0A1M5BQP6"/>
<keyword evidence="2" id="KW-1003">Cell membrane</keyword>
<keyword evidence="4 7" id="KW-0812">Transmembrane</keyword>
<evidence type="ECO:0000256" key="4">
    <source>
        <dbReference type="ARBA" id="ARBA00022692"/>
    </source>
</evidence>
<dbReference type="EMBL" id="FQVB01000018">
    <property type="protein sequence ID" value="SHF44829.1"/>
    <property type="molecule type" value="Genomic_DNA"/>
</dbReference>
<evidence type="ECO:0000256" key="5">
    <source>
        <dbReference type="ARBA" id="ARBA00022989"/>
    </source>
</evidence>
<evidence type="ECO:0000256" key="1">
    <source>
        <dbReference type="ARBA" id="ARBA00004429"/>
    </source>
</evidence>
<dbReference type="GO" id="GO:0022857">
    <property type="term" value="F:transmembrane transporter activity"/>
    <property type="evidence" value="ECO:0007669"/>
    <property type="project" value="TreeGrafter"/>
</dbReference>
<dbReference type="GO" id="GO:0005886">
    <property type="term" value="C:plasma membrane"/>
    <property type="evidence" value="ECO:0007669"/>
    <property type="project" value="UniProtKB-SubCell"/>
</dbReference>
<keyword evidence="3" id="KW-0997">Cell inner membrane</keyword>
<feature type="transmembrane region" description="Helical" evidence="7">
    <location>
        <begin position="168"/>
        <end position="194"/>
    </location>
</feature>
<dbReference type="NCBIfam" id="TIGR00786">
    <property type="entry name" value="dctM"/>
    <property type="match status" value="1"/>
</dbReference>